<dbReference type="OrthoDB" id="8436363at2759"/>
<proteinExistence type="predicted"/>
<dbReference type="GO" id="GO:0006913">
    <property type="term" value="P:nucleocytoplasmic transport"/>
    <property type="evidence" value="ECO:0007669"/>
    <property type="project" value="TreeGrafter"/>
</dbReference>
<dbReference type="PANTHER" id="PTHR24113:SF12">
    <property type="entry name" value="RAN GTPASE-ACTIVATING PROTEIN 1"/>
    <property type="match status" value="1"/>
</dbReference>
<dbReference type="SUPFAM" id="SSF52047">
    <property type="entry name" value="RNI-like"/>
    <property type="match status" value="1"/>
</dbReference>
<dbReference type="GO" id="GO:0005634">
    <property type="term" value="C:nucleus"/>
    <property type="evidence" value="ECO:0007669"/>
    <property type="project" value="TreeGrafter"/>
</dbReference>
<feature type="non-terminal residue" evidence="5">
    <location>
        <position position="449"/>
    </location>
</feature>
<evidence type="ECO:0000313" key="6">
    <source>
        <dbReference type="Proteomes" id="UP000838878"/>
    </source>
</evidence>
<evidence type="ECO:0000256" key="2">
    <source>
        <dbReference type="ARBA" id="ARBA00022614"/>
    </source>
</evidence>
<dbReference type="GO" id="GO:0005829">
    <property type="term" value="C:cytosol"/>
    <property type="evidence" value="ECO:0007669"/>
    <property type="project" value="TreeGrafter"/>
</dbReference>
<dbReference type="InterPro" id="IPR032675">
    <property type="entry name" value="LRR_dom_sf"/>
</dbReference>
<dbReference type="Proteomes" id="UP000838878">
    <property type="component" value="Chromosome 7"/>
</dbReference>
<feature type="compositionally biased region" description="Basic and acidic residues" evidence="4">
    <location>
        <begin position="425"/>
        <end position="440"/>
    </location>
</feature>
<dbReference type="Pfam" id="PF13516">
    <property type="entry name" value="LRR_6"/>
    <property type="match status" value="2"/>
</dbReference>
<keyword evidence="3" id="KW-0677">Repeat</keyword>
<evidence type="ECO:0000256" key="4">
    <source>
        <dbReference type="SAM" id="MobiDB-lite"/>
    </source>
</evidence>
<dbReference type="EMBL" id="OV170227">
    <property type="protein sequence ID" value="CAH0727984.1"/>
    <property type="molecule type" value="Genomic_DNA"/>
</dbReference>
<dbReference type="InterPro" id="IPR001611">
    <property type="entry name" value="Leu-rich_rpt"/>
</dbReference>
<name>A0A8J9V0A1_9NEOP</name>
<dbReference type="PANTHER" id="PTHR24113">
    <property type="entry name" value="RAN GTPASE-ACTIVATING PROTEIN 1"/>
    <property type="match status" value="1"/>
</dbReference>
<dbReference type="GO" id="GO:0005096">
    <property type="term" value="F:GTPase activator activity"/>
    <property type="evidence" value="ECO:0007669"/>
    <property type="project" value="UniProtKB-KW"/>
</dbReference>
<gene>
    <name evidence="5" type="ORF">BINO364_LOCUS13252</name>
</gene>
<reference evidence="5" key="1">
    <citation type="submission" date="2021-12" db="EMBL/GenBank/DDBJ databases">
        <authorList>
            <person name="Martin H S."/>
        </authorList>
    </citation>
    <scope>NUCLEOTIDE SEQUENCE</scope>
</reference>
<dbReference type="GO" id="GO:0031267">
    <property type="term" value="F:small GTPase binding"/>
    <property type="evidence" value="ECO:0007669"/>
    <property type="project" value="TreeGrafter"/>
</dbReference>
<evidence type="ECO:0000313" key="5">
    <source>
        <dbReference type="EMBL" id="CAH0727984.1"/>
    </source>
</evidence>
<evidence type="ECO:0000256" key="1">
    <source>
        <dbReference type="ARBA" id="ARBA00022468"/>
    </source>
</evidence>
<dbReference type="GO" id="GO:0048471">
    <property type="term" value="C:perinuclear region of cytoplasm"/>
    <property type="evidence" value="ECO:0007669"/>
    <property type="project" value="TreeGrafter"/>
</dbReference>
<accession>A0A8J9V0A1</accession>
<dbReference type="SMART" id="SM00368">
    <property type="entry name" value="LRR_RI"/>
    <property type="match status" value="4"/>
</dbReference>
<sequence>MFSSSSEVKEPPIRIFYNNISSSSESFEEIPSIPPSENPKMLLYQQGLYDPGSGEICTKYVTMSDSTVFRHAYYNYPGIKDPGIKEALLEPEPRKIYSLDGQELYLDLCEEMKVSPVRSFLRGLLGEVIDLKYYGVNPNNVRAMSMALTYNRYVRRLDLTSNFLNDDACYHLGQMLGENMALQEVILSGCRIQEEGLRRLVVFLTARSLDLLDLSRNEIGDNGFEHLAGQLVKGAVIKRLGKLAATAIANTLEKAKGLHTLNLSYNPLTADGAFIIVNKLRNNSIKLINLLMDNVEVNKEFVKECKEVLQLRFRKNCKITYGDVKHNYTLSVPDIREILLKRIDFLTARASKKNQLDIAIYFLQKKKMFDNIQPREILRDLKIAGTPVDEDLVLGLTDTFPGPKLDKGGKTLDLAGVVEMVNRMWPDRKPPPTPEPEPRVISKKGGKKK</sequence>
<keyword evidence="6" id="KW-1185">Reference proteome</keyword>
<organism evidence="5 6">
    <name type="scientific">Brenthis ino</name>
    <name type="common">lesser marbled fritillary</name>
    <dbReference type="NCBI Taxonomy" id="405034"/>
    <lineage>
        <taxon>Eukaryota</taxon>
        <taxon>Metazoa</taxon>
        <taxon>Ecdysozoa</taxon>
        <taxon>Arthropoda</taxon>
        <taxon>Hexapoda</taxon>
        <taxon>Insecta</taxon>
        <taxon>Pterygota</taxon>
        <taxon>Neoptera</taxon>
        <taxon>Endopterygota</taxon>
        <taxon>Lepidoptera</taxon>
        <taxon>Glossata</taxon>
        <taxon>Ditrysia</taxon>
        <taxon>Papilionoidea</taxon>
        <taxon>Nymphalidae</taxon>
        <taxon>Heliconiinae</taxon>
        <taxon>Argynnini</taxon>
        <taxon>Brenthis</taxon>
    </lineage>
</organism>
<protein>
    <submittedName>
        <fullName evidence="5">Uncharacterized protein</fullName>
    </submittedName>
</protein>
<dbReference type="InterPro" id="IPR027038">
    <property type="entry name" value="RanGap"/>
</dbReference>
<dbReference type="AlphaFoldDB" id="A0A8J9V0A1"/>
<evidence type="ECO:0000256" key="3">
    <source>
        <dbReference type="ARBA" id="ARBA00022737"/>
    </source>
</evidence>
<feature type="region of interest" description="Disordered" evidence="4">
    <location>
        <begin position="424"/>
        <end position="449"/>
    </location>
</feature>
<dbReference type="Gene3D" id="3.80.10.10">
    <property type="entry name" value="Ribonuclease Inhibitor"/>
    <property type="match status" value="2"/>
</dbReference>
<keyword evidence="2" id="KW-0433">Leucine-rich repeat</keyword>
<keyword evidence="1" id="KW-0343">GTPase activation</keyword>